<keyword evidence="1" id="KW-0812">Transmembrane</keyword>
<dbReference type="STRING" id="273116.gene:9381733"/>
<dbReference type="PANTHER" id="PTHR11941">
    <property type="entry name" value="ENOYL-COA HYDRATASE-RELATED"/>
    <property type="match status" value="1"/>
</dbReference>
<dbReference type="Pfam" id="PF00378">
    <property type="entry name" value="ECH_1"/>
    <property type="match status" value="1"/>
</dbReference>
<evidence type="ECO:0000313" key="3">
    <source>
        <dbReference type="Proteomes" id="UP000001017"/>
    </source>
</evidence>
<gene>
    <name evidence="2" type="ORF">TVG0968612</name>
</gene>
<dbReference type="GO" id="GO:0006635">
    <property type="term" value="P:fatty acid beta-oxidation"/>
    <property type="evidence" value="ECO:0007669"/>
    <property type="project" value="TreeGrafter"/>
</dbReference>
<proteinExistence type="predicted"/>
<feature type="transmembrane region" description="Helical" evidence="1">
    <location>
        <begin position="98"/>
        <end position="117"/>
    </location>
</feature>
<dbReference type="PANTHER" id="PTHR11941:SF54">
    <property type="entry name" value="ENOYL-COA HYDRATASE, MITOCHONDRIAL"/>
    <property type="match status" value="1"/>
</dbReference>
<dbReference type="PhylomeDB" id="Q97A69"/>
<dbReference type="CDD" id="cd06558">
    <property type="entry name" value="crotonase-like"/>
    <property type="match status" value="1"/>
</dbReference>
<dbReference type="EMBL" id="BA000011">
    <property type="protein sequence ID" value="BAB60083.1"/>
    <property type="molecule type" value="Genomic_DNA"/>
</dbReference>
<feature type="transmembrane region" description="Helical" evidence="1">
    <location>
        <begin position="137"/>
        <end position="155"/>
    </location>
</feature>
<dbReference type="GO" id="GO:0003824">
    <property type="term" value="F:catalytic activity"/>
    <property type="evidence" value="ECO:0007669"/>
    <property type="project" value="UniProtKB-ARBA"/>
</dbReference>
<dbReference type="InterPro" id="IPR029045">
    <property type="entry name" value="ClpP/crotonase-like_dom_sf"/>
</dbReference>
<dbReference type="KEGG" id="tvo:TVG0968612"/>
<dbReference type="SUPFAM" id="SSF52096">
    <property type="entry name" value="ClpP/crotonase"/>
    <property type="match status" value="1"/>
</dbReference>
<protein>
    <submittedName>
        <fullName evidence="2">Enoyl-CoA hydratase</fullName>
    </submittedName>
</protein>
<evidence type="ECO:0000256" key="1">
    <source>
        <dbReference type="SAM" id="Phobius"/>
    </source>
</evidence>
<dbReference type="eggNOG" id="arCOG00242">
    <property type="taxonomic scope" value="Archaea"/>
</dbReference>
<evidence type="ECO:0000313" key="2">
    <source>
        <dbReference type="EMBL" id="BAB60083.1"/>
    </source>
</evidence>
<dbReference type="Gene3D" id="3.90.226.10">
    <property type="entry name" value="2-enoyl-CoA Hydratase, Chain A, domain 1"/>
    <property type="match status" value="1"/>
</dbReference>
<organism evidence="2 3">
    <name type="scientific">Thermoplasma volcanium (strain ATCC 51530 / DSM 4299 / JCM 9571 / NBRC 15438 / GSS1)</name>
    <dbReference type="NCBI Taxonomy" id="273116"/>
    <lineage>
        <taxon>Archaea</taxon>
        <taxon>Methanobacteriati</taxon>
        <taxon>Thermoplasmatota</taxon>
        <taxon>Thermoplasmata</taxon>
        <taxon>Thermoplasmatales</taxon>
        <taxon>Thermoplasmataceae</taxon>
        <taxon>Thermoplasma</taxon>
    </lineage>
</organism>
<reference evidence="2 3" key="2">
    <citation type="journal article" date="2000" name="Proc. Natl. Acad. Sci. U.S.A.">
        <title>Archaeal adaptation to higher temperatures revealed by genomic sequence of Thermoplasma volcanium.</title>
        <authorList>
            <person name="Kawashima T."/>
            <person name="Amano N."/>
            <person name="Koike H."/>
            <person name="Makino S."/>
            <person name="Higuchi S."/>
            <person name="Kawashima-Ohya Y."/>
            <person name="Watanabe K."/>
            <person name="Yamazaki M."/>
            <person name="Kanehori K."/>
            <person name="Kawamoto T."/>
            <person name="Nunoshiba T."/>
            <person name="Yamamoto Y."/>
            <person name="Aramaki H."/>
            <person name="Makino K."/>
            <person name="Suzuki M."/>
        </authorList>
    </citation>
    <scope>NUCLEOTIDE SEQUENCE [LARGE SCALE GENOMIC DNA]</scope>
    <source>
        <strain evidence="3">ATCC 51530 / DSM 4299 / JCM 9571 / NBRC 15438 / GSS1</strain>
    </source>
</reference>
<dbReference type="PaxDb" id="273116-14325158"/>
<name>Q97A69_THEVO</name>
<keyword evidence="1" id="KW-0472">Membrane</keyword>
<dbReference type="AlphaFoldDB" id="Q97A69"/>
<keyword evidence="1" id="KW-1133">Transmembrane helix</keyword>
<reference evidence="2 3" key="1">
    <citation type="journal article" date="1999" name="Proc. Jpn. Acad.">
        <title>Determination of the complete genomic DNA sequence of Thermoplasma volvanium GSS1.</title>
        <authorList>
            <person name="Kawashima T."/>
            <person name="Yamamoto Y."/>
            <person name="Aramaki H."/>
            <person name="Nunoshiba T."/>
            <person name="Kawamoto T."/>
            <person name="Watanabe K."/>
            <person name="Yamazaki M."/>
            <person name="Kanehori K."/>
            <person name="Amano N."/>
            <person name="Ohya Y."/>
            <person name="Makino K."/>
            <person name="Suzuki M."/>
        </authorList>
    </citation>
    <scope>NUCLEOTIDE SEQUENCE [LARGE SCALE GENOMIC DNA]</scope>
    <source>
        <strain evidence="3">ATCC 51530 / DSM 4299 / JCM 9571 / NBRC 15438 / GSS1</strain>
    </source>
</reference>
<dbReference type="Proteomes" id="UP000001017">
    <property type="component" value="Chromosome"/>
</dbReference>
<dbReference type="InterPro" id="IPR001753">
    <property type="entry name" value="Enoyl-CoA_hydra/iso"/>
</dbReference>
<accession>Q97A69</accession>
<keyword evidence="3" id="KW-1185">Reference proteome</keyword>
<sequence>MHKMPRCVLEEVDDIAILKFTRSEKLNAFDFDSWREFSSNVDEASNYKGLIITGEGRAFSSGDDINAMYKFEDYAESKSFFKTLFDVLQKLMHYPHPIIAAVNGLAAGGGAEILLTLDYVVSVKDAWFWFPEARIGLYPPILTSLGVYVFGIKNVKKLAINMPRLTSEEALNLGLVDMIIEDKNKLTEIAVNKVRELNRVPTVSYTSMRKVLASIVLPHLKQSLDTLAETAVEEEAKRSMELFIKSRKK</sequence>
<dbReference type="HOGENOM" id="CLU_009834_7_3_2"/>